<organism evidence="5 6">
    <name type="scientific">Paeniglutamicibacter sulfureus</name>
    <dbReference type="NCBI Taxonomy" id="43666"/>
    <lineage>
        <taxon>Bacteria</taxon>
        <taxon>Bacillati</taxon>
        <taxon>Actinomycetota</taxon>
        <taxon>Actinomycetes</taxon>
        <taxon>Micrococcales</taxon>
        <taxon>Micrococcaceae</taxon>
        <taxon>Paeniglutamicibacter</taxon>
    </lineage>
</organism>
<evidence type="ECO:0000313" key="5">
    <source>
        <dbReference type="EMBL" id="MDR7357640.1"/>
    </source>
</evidence>
<feature type="domain" description="Putative zinc-finger" evidence="4">
    <location>
        <begin position="6"/>
        <end position="34"/>
    </location>
</feature>
<name>A0ABU2BG94_9MICC</name>
<keyword evidence="3" id="KW-0472">Membrane</keyword>
<dbReference type="Gene3D" id="1.10.10.1320">
    <property type="entry name" value="Anti-sigma factor, zinc-finger domain"/>
    <property type="match status" value="1"/>
</dbReference>
<keyword evidence="1" id="KW-0805">Transcription regulation</keyword>
<sequence length="222" mass="23159">MNEHMNLGAYVLGGLDADETGAFEAHLAGCGQCRQELSLFAPVSTRLGSLDAQDARALLFGDHAIPEEGPGASLLDRLRERRRTRRILLGSAAAAAVAASVAGGVFLAPVLRPAPAPDATYEVVSAAGPRVDLGLNAKAWGTELQFRGTELPTSGTLSLWVVDESGEVDRASSWNATKTGTARVSGAVPTEMGRISAIQLRDVDSRILAELKLPGDPSSLSS</sequence>
<comment type="caution">
    <text evidence="5">The sequence shown here is derived from an EMBL/GenBank/DDBJ whole genome shotgun (WGS) entry which is preliminary data.</text>
</comment>
<dbReference type="InterPro" id="IPR041916">
    <property type="entry name" value="Anti_sigma_zinc_sf"/>
</dbReference>
<dbReference type="RefSeq" id="WP_310289240.1">
    <property type="nucleotide sequence ID" value="NZ_BAAAWO010000001.1"/>
</dbReference>
<dbReference type="Pfam" id="PF13490">
    <property type="entry name" value="zf-HC2"/>
    <property type="match status" value="1"/>
</dbReference>
<dbReference type="InterPro" id="IPR027383">
    <property type="entry name" value="Znf_put"/>
</dbReference>
<keyword evidence="2" id="KW-0804">Transcription</keyword>
<evidence type="ECO:0000259" key="4">
    <source>
        <dbReference type="Pfam" id="PF13490"/>
    </source>
</evidence>
<reference evidence="5 6" key="1">
    <citation type="submission" date="2023-07" db="EMBL/GenBank/DDBJ databases">
        <title>Sequencing the genomes of 1000 actinobacteria strains.</title>
        <authorList>
            <person name="Klenk H.-P."/>
        </authorList>
    </citation>
    <scope>NUCLEOTIDE SEQUENCE [LARGE SCALE GENOMIC DNA]</scope>
    <source>
        <strain evidence="5 6">DSM 20167</strain>
    </source>
</reference>
<accession>A0ABU2BG94</accession>
<keyword evidence="3" id="KW-1133">Transmembrane helix</keyword>
<keyword evidence="6" id="KW-1185">Reference proteome</keyword>
<proteinExistence type="predicted"/>
<evidence type="ECO:0000256" key="3">
    <source>
        <dbReference type="SAM" id="Phobius"/>
    </source>
</evidence>
<evidence type="ECO:0000313" key="6">
    <source>
        <dbReference type="Proteomes" id="UP001183817"/>
    </source>
</evidence>
<evidence type="ECO:0000256" key="2">
    <source>
        <dbReference type="ARBA" id="ARBA00023163"/>
    </source>
</evidence>
<evidence type="ECO:0000256" key="1">
    <source>
        <dbReference type="ARBA" id="ARBA00023015"/>
    </source>
</evidence>
<dbReference type="EMBL" id="JAVDYI010000001">
    <property type="protein sequence ID" value="MDR7357640.1"/>
    <property type="molecule type" value="Genomic_DNA"/>
</dbReference>
<keyword evidence="3" id="KW-0812">Transmembrane</keyword>
<dbReference type="Proteomes" id="UP001183817">
    <property type="component" value="Unassembled WGS sequence"/>
</dbReference>
<feature type="transmembrane region" description="Helical" evidence="3">
    <location>
        <begin position="87"/>
        <end position="111"/>
    </location>
</feature>
<protein>
    <recommendedName>
        <fullName evidence="4">Putative zinc-finger domain-containing protein</fullName>
    </recommendedName>
</protein>
<gene>
    <name evidence="5" type="ORF">J2S64_001331</name>
</gene>